<sequence length="460" mass="52102">MAGMMLRITTLQGSCQCGNSNPCLFRAYDDSEDHTMLTGVACKIRKCGTEYLTEALYPGVNVNNSFIIANGVKLYRKAPTLLELDPDFQTRLSRQRIANVTDVTPGDHVCFDRWYLLLHHAIVTEVRAQPPTLVVEGWDTTNWETGFYYVGKMKRAKRQISENELQYMYKFKYSEEVAMQNPPQLVLARCRALSHSDNDRACFPWLWYLGKLDDGYGFFNENCEHHAMYAKIGCRSSNQIKWLWLKIQHLFFKLSADFLKSAARNLGSVIAAEAVENLAQKCLRFAHSVLFEGIGLLGVVGVESYAFHKAYEALERRRLNNDIDNDRYQIELGKRVFEFFLTITLSGGGGILAAFFTSSALLEILLCVLLFVAAKAGMRFLEHFIGEDIGLWQWMADRLATVPIKLVNFANSIVDVGRSIANSVVDVGRSIVNTVETVATEICTEIRSLIDFFLSYFSQV</sequence>
<dbReference type="EMBL" id="JAIZAY010000012">
    <property type="protein sequence ID" value="KAJ8032694.1"/>
    <property type="molecule type" value="Genomic_DNA"/>
</dbReference>
<dbReference type="Gene3D" id="3.90.1720.10">
    <property type="entry name" value="endopeptidase domain like (from Nostoc punctiforme)"/>
    <property type="match status" value="1"/>
</dbReference>
<gene>
    <name evidence="1" type="ORF">HOLleu_26290</name>
</gene>
<dbReference type="OrthoDB" id="6102890at2759"/>
<comment type="caution">
    <text evidence="1">The sequence shown here is derived from an EMBL/GenBank/DDBJ whole genome shotgun (WGS) entry which is preliminary data.</text>
</comment>
<dbReference type="Proteomes" id="UP001152320">
    <property type="component" value="Chromosome 12"/>
</dbReference>
<dbReference type="AlphaFoldDB" id="A0A9Q1BU54"/>
<proteinExistence type="predicted"/>
<accession>A0A9Q1BU54</accession>
<reference evidence="1" key="1">
    <citation type="submission" date="2021-10" db="EMBL/GenBank/DDBJ databases">
        <title>Tropical sea cucumber genome reveals ecological adaptation and Cuvierian tubules defense mechanism.</title>
        <authorList>
            <person name="Chen T."/>
        </authorList>
    </citation>
    <scope>NUCLEOTIDE SEQUENCE</scope>
    <source>
        <strain evidence="1">Nanhai2018</strain>
        <tissue evidence="1">Muscle</tissue>
    </source>
</reference>
<evidence type="ECO:0000313" key="2">
    <source>
        <dbReference type="Proteomes" id="UP001152320"/>
    </source>
</evidence>
<organism evidence="1 2">
    <name type="scientific">Holothuria leucospilota</name>
    <name type="common">Black long sea cucumber</name>
    <name type="synonym">Mertensiothuria leucospilota</name>
    <dbReference type="NCBI Taxonomy" id="206669"/>
    <lineage>
        <taxon>Eukaryota</taxon>
        <taxon>Metazoa</taxon>
        <taxon>Echinodermata</taxon>
        <taxon>Eleutherozoa</taxon>
        <taxon>Echinozoa</taxon>
        <taxon>Holothuroidea</taxon>
        <taxon>Aspidochirotacea</taxon>
        <taxon>Aspidochirotida</taxon>
        <taxon>Holothuriidae</taxon>
        <taxon>Holothuria</taxon>
    </lineage>
</organism>
<evidence type="ECO:0000313" key="1">
    <source>
        <dbReference type="EMBL" id="KAJ8032694.1"/>
    </source>
</evidence>
<evidence type="ECO:0008006" key="3">
    <source>
        <dbReference type="Google" id="ProtNLM"/>
    </source>
</evidence>
<keyword evidence="2" id="KW-1185">Reference proteome</keyword>
<protein>
    <recommendedName>
        <fullName evidence="3">LRAT domain-containing protein</fullName>
    </recommendedName>
</protein>
<name>A0A9Q1BU54_HOLLE</name>